<dbReference type="GeneID" id="18480638"/>
<dbReference type="HOGENOM" id="CLU_037446_0_0_1"/>
<accession>G0RAJ8</accession>
<proteinExistence type="predicted"/>
<name>G0RAJ8_HYPJQ</name>
<organism evidence="2">
    <name type="scientific">Hypocrea jecorina (strain QM6a)</name>
    <name type="common">Trichoderma reesei</name>
    <dbReference type="NCBI Taxonomy" id="431241"/>
    <lineage>
        <taxon>Eukaryota</taxon>
        <taxon>Fungi</taxon>
        <taxon>Dikarya</taxon>
        <taxon>Ascomycota</taxon>
        <taxon>Pezizomycotina</taxon>
        <taxon>Sordariomycetes</taxon>
        <taxon>Hypocreomycetidae</taxon>
        <taxon>Hypocreales</taxon>
        <taxon>Hypocreaceae</taxon>
        <taxon>Trichoderma</taxon>
    </lineage>
</organism>
<protein>
    <submittedName>
        <fullName evidence="1">Predicted protein</fullName>
    </submittedName>
</protein>
<dbReference type="RefSeq" id="XP_006962068.1">
    <property type="nucleotide sequence ID" value="XM_006962006.1"/>
</dbReference>
<dbReference type="SUPFAM" id="SSF81383">
    <property type="entry name" value="F-box domain"/>
    <property type="match status" value="1"/>
</dbReference>
<dbReference type="AlphaFoldDB" id="G0RAJ8"/>
<dbReference type="VEuPathDB" id="FungiDB:TRIREDRAFT_103463"/>
<dbReference type="eggNOG" id="ENOG502SSR5">
    <property type="taxonomic scope" value="Eukaryota"/>
</dbReference>
<dbReference type="OrthoDB" id="3800738at2759"/>
<dbReference type="InterPro" id="IPR036047">
    <property type="entry name" value="F-box-like_dom_sf"/>
</dbReference>
<evidence type="ECO:0000313" key="1">
    <source>
        <dbReference type="EMBL" id="EGR51611.1"/>
    </source>
</evidence>
<dbReference type="KEGG" id="tre:TRIREDRAFT_103463"/>
<reference evidence="1 2" key="1">
    <citation type="journal article" date="2008" name="Nat. Biotechnol.">
        <title>Genome sequencing and analysis of the biomass-degrading fungus Trichoderma reesei (syn. Hypocrea jecorina).</title>
        <authorList>
            <person name="Martinez D."/>
            <person name="Berka R.M."/>
            <person name="Henrissat B."/>
            <person name="Saloheimo M."/>
            <person name="Arvas M."/>
            <person name="Baker S.E."/>
            <person name="Chapman J."/>
            <person name="Chertkov O."/>
            <person name="Coutinho P.M."/>
            <person name="Cullen D."/>
            <person name="Danchin E.G."/>
            <person name="Grigoriev I.V."/>
            <person name="Harris P."/>
            <person name="Jackson M."/>
            <person name="Kubicek C.P."/>
            <person name="Han C.S."/>
            <person name="Ho I."/>
            <person name="Larrondo L.F."/>
            <person name="de Leon A.L."/>
            <person name="Magnuson J.K."/>
            <person name="Merino S."/>
            <person name="Misra M."/>
            <person name="Nelson B."/>
            <person name="Putnam N."/>
            <person name="Robbertse B."/>
            <person name="Salamov A.A."/>
            <person name="Schmoll M."/>
            <person name="Terry A."/>
            <person name="Thayer N."/>
            <person name="Westerholm-Parvinen A."/>
            <person name="Schoch C.L."/>
            <person name="Yao J."/>
            <person name="Barabote R."/>
            <person name="Nelson M.A."/>
            <person name="Detter C."/>
            <person name="Bruce D."/>
            <person name="Kuske C.R."/>
            <person name="Xie G."/>
            <person name="Richardson P."/>
            <person name="Rokhsar D.S."/>
            <person name="Lucas S.M."/>
            <person name="Rubin E.M."/>
            <person name="Dunn-Coleman N."/>
            <person name="Ward M."/>
            <person name="Brettin T.S."/>
        </authorList>
    </citation>
    <scope>NUCLEOTIDE SEQUENCE [LARGE SCALE GENOMIC DNA]</scope>
    <source>
        <strain evidence="1 2">QM6a</strain>
    </source>
</reference>
<dbReference type="EMBL" id="GL985057">
    <property type="protein sequence ID" value="EGR51611.1"/>
    <property type="molecule type" value="Genomic_DNA"/>
</dbReference>
<keyword evidence="2" id="KW-1185">Reference proteome</keyword>
<dbReference type="Proteomes" id="UP000008984">
    <property type="component" value="Unassembled WGS sequence"/>
</dbReference>
<sequence length="481" mass="55972">MESIPKGVPNDGEVEIDDPELPPLYYVQNPEEAFYYTRSFEITDSVFPPYLQPVPHPLKRFIAIDTRDMRSWIPSIFPCILFYPASKPLPHEFHIGFQNRPNEFYVALTRDPSICNITDESPRPKSNATPHKLTHSTEILESIFLLLDPVTVLTSIQRVNKTWKAVVEGSPTLQRKLYLKPDGKAKLGLHPQAQWLKDDREKFPLVNSLLVRYFKSCFFNFGRTYGWLRRAESFYEHRWTRHHHRLRKMNMPWEPSSIYQPVLEERLDGRATIEAIQERDRFTRSGASWRNMLVCQPPIFSFGVMIFQPDRGTSPLPQRMEKAIIKAHDMNVGLCMGQLYDFVQERAGHHPLSSLWFRIVWFEPQGPWSSDLCRDTANELALETSLIVEMFHTNDGCPAYHPTDPPRPETFDRIFQSQDFKPHNWVPTATAVDNTSQGYAPLSPLDALPPFAWEDLLTVPKHYCPHTQCNPWFMRLCFSVQ</sequence>
<gene>
    <name evidence="1" type="ORF">TRIREDRAFT_103463</name>
</gene>
<evidence type="ECO:0000313" key="2">
    <source>
        <dbReference type="Proteomes" id="UP000008984"/>
    </source>
</evidence>